<name>A0A561UF09_9ACTN</name>
<evidence type="ECO:0000313" key="3">
    <source>
        <dbReference type="Proteomes" id="UP000317940"/>
    </source>
</evidence>
<feature type="transmembrane region" description="Helical" evidence="1">
    <location>
        <begin position="82"/>
        <end position="101"/>
    </location>
</feature>
<feature type="transmembrane region" description="Helical" evidence="1">
    <location>
        <begin position="48"/>
        <end position="70"/>
    </location>
</feature>
<dbReference type="Proteomes" id="UP000317940">
    <property type="component" value="Unassembled WGS sequence"/>
</dbReference>
<feature type="transmembrane region" description="Helical" evidence="1">
    <location>
        <begin position="122"/>
        <end position="144"/>
    </location>
</feature>
<gene>
    <name evidence="2" type="ORF">FHX73_111717</name>
</gene>
<protein>
    <submittedName>
        <fullName evidence="2">Uncharacterized protein</fullName>
    </submittedName>
</protein>
<accession>A0A561UF09</accession>
<keyword evidence="1" id="KW-1133">Transmembrane helix</keyword>
<organism evidence="2 3">
    <name type="scientific">Kitasatospora viridis</name>
    <dbReference type="NCBI Taxonomy" id="281105"/>
    <lineage>
        <taxon>Bacteria</taxon>
        <taxon>Bacillati</taxon>
        <taxon>Actinomycetota</taxon>
        <taxon>Actinomycetes</taxon>
        <taxon>Kitasatosporales</taxon>
        <taxon>Streptomycetaceae</taxon>
        <taxon>Kitasatospora</taxon>
    </lineage>
</organism>
<sequence>MTAPTDPVPPSWERVSLPGLPPGVRALSIPRFGTSWHRRDGRYWAVRAIGLLVWAGVAVVQCMLYELILADDPHAARFGAEWWGVVAFGTLATAAGLWSAFVTHRLPLHRILNHPNKAVVRLLGVPALLWYFCVAFLAPGYALAFCFDALRPVSRNERIARADLDAQLRAR</sequence>
<keyword evidence="1" id="KW-0472">Membrane</keyword>
<proteinExistence type="predicted"/>
<comment type="caution">
    <text evidence="2">The sequence shown here is derived from an EMBL/GenBank/DDBJ whole genome shotgun (WGS) entry which is preliminary data.</text>
</comment>
<evidence type="ECO:0000256" key="1">
    <source>
        <dbReference type="SAM" id="Phobius"/>
    </source>
</evidence>
<dbReference type="AlphaFoldDB" id="A0A561UF09"/>
<reference evidence="2 3" key="1">
    <citation type="submission" date="2019-06" db="EMBL/GenBank/DDBJ databases">
        <title>Sequencing the genomes of 1000 actinobacteria strains.</title>
        <authorList>
            <person name="Klenk H.-P."/>
        </authorList>
    </citation>
    <scope>NUCLEOTIDE SEQUENCE [LARGE SCALE GENOMIC DNA]</scope>
    <source>
        <strain evidence="2 3">DSM 44826</strain>
    </source>
</reference>
<keyword evidence="3" id="KW-1185">Reference proteome</keyword>
<dbReference type="EMBL" id="VIWT01000001">
    <property type="protein sequence ID" value="TWF97915.1"/>
    <property type="molecule type" value="Genomic_DNA"/>
</dbReference>
<keyword evidence="1" id="KW-0812">Transmembrane</keyword>
<dbReference type="RefSeq" id="WP_145904421.1">
    <property type="nucleotide sequence ID" value="NZ_BAAAMZ010000013.1"/>
</dbReference>
<evidence type="ECO:0000313" key="2">
    <source>
        <dbReference type="EMBL" id="TWF97915.1"/>
    </source>
</evidence>